<feature type="compositionally biased region" description="Basic and acidic residues" evidence="1">
    <location>
        <begin position="32"/>
        <end position="42"/>
    </location>
</feature>
<dbReference type="AlphaFoldDB" id="A0A4Q5MVJ1"/>
<feature type="transmembrane region" description="Helical" evidence="2">
    <location>
        <begin position="217"/>
        <end position="235"/>
    </location>
</feature>
<evidence type="ECO:0000313" key="4">
    <source>
        <dbReference type="Proteomes" id="UP000293764"/>
    </source>
</evidence>
<organism evidence="3 4">
    <name type="scientific">Pengzhenrongella frigida</name>
    <dbReference type="NCBI Taxonomy" id="1259133"/>
    <lineage>
        <taxon>Bacteria</taxon>
        <taxon>Bacillati</taxon>
        <taxon>Actinomycetota</taxon>
        <taxon>Actinomycetes</taxon>
        <taxon>Micrococcales</taxon>
        <taxon>Pengzhenrongella</taxon>
    </lineage>
</organism>
<keyword evidence="2" id="KW-0812">Transmembrane</keyword>
<feature type="transmembrane region" description="Helical" evidence="2">
    <location>
        <begin position="100"/>
        <end position="123"/>
    </location>
</feature>
<feature type="region of interest" description="Disordered" evidence="1">
    <location>
        <begin position="21"/>
        <end position="48"/>
    </location>
</feature>
<protein>
    <submittedName>
        <fullName evidence="3">DUF4386 domain-containing protein</fullName>
    </submittedName>
</protein>
<keyword evidence="4" id="KW-1185">Reference proteome</keyword>
<proteinExistence type="predicted"/>
<evidence type="ECO:0000256" key="2">
    <source>
        <dbReference type="SAM" id="Phobius"/>
    </source>
</evidence>
<reference evidence="3 4" key="1">
    <citation type="submission" date="2019-01" db="EMBL/GenBank/DDBJ databases">
        <title>Novel species of Cellulomonas.</title>
        <authorList>
            <person name="Liu Q."/>
            <person name="Xin Y.-H."/>
        </authorList>
    </citation>
    <scope>NUCLEOTIDE SEQUENCE [LARGE SCALE GENOMIC DNA]</scope>
    <source>
        <strain evidence="3 4">HLT2-17</strain>
    </source>
</reference>
<evidence type="ECO:0000256" key="1">
    <source>
        <dbReference type="SAM" id="MobiDB-lite"/>
    </source>
</evidence>
<feature type="transmembrane region" description="Helical" evidence="2">
    <location>
        <begin position="135"/>
        <end position="156"/>
    </location>
</feature>
<feature type="transmembrane region" description="Helical" evidence="2">
    <location>
        <begin position="241"/>
        <end position="262"/>
    </location>
</feature>
<dbReference type="OrthoDB" id="1176146at2"/>
<dbReference type="InterPro" id="IPR025495">
    <property type="entry name" value="DUF4386"/>
</dbReference>
<feature type="compositionally biased region" description="Low complexity" evidence="1">
    <location>
        <begin position="21"/>
        <end position="31"/>
    </location>
</feature>
<dbReference type="EMBL" id="SDWW01000061">
    <property type="protein sequence ID" value="RYV49616.1"/>
    <property type="molecule type" value="Genomic_DNA"/>
</dbReference>
<evidence type="ECO:0000313" key="3">
    <source>
        <dbReference type="EMBL" id="RYV49616.1"/>
    </source>
</evidence>
<keyword evidence="2" id="KW-1133">Transmembrane helix</keyword>
<sequence>MSANGGIGYWSSAMPPTVRDATRVAAAPTTAETRERAPRFSGDEDMSTESDARIPRYLGAAFIFQFATSLTAGLLSGSILAGSPSEVLTNISGAAARMQISLLLFLLTSVGIIVMTSLLYVVLGDQNRPVARVALGLWMAEAVMLAVKTLGLYGLVDLSSGRINAGTSDASRETIASLTLDFSDHAGTIDMLFFCFGALLWYSLLLRSRSVPRPISAWGLVAVFPVLAATVLLLWDNSRDLGFALYALYIPFELVLGLWLLIKGASVSSPHPDSAAAPNIFHGEQQEVRQEKQH</sequence>
<feature type="transmembrane region" description="Helical" evidence="2">
    <location>
        <begin position="186"/>
        <end position="205"/>
    </location>
</feature>
<comment type="caution">
    <text evidence="3">The sequence shown here is derived from an EMBL/GenBank/DDBJ whole genome shotgun (WGS) entry which is preliminary data.</text>
</comment>
<gene>
    <name evidence="3" type="ORF">EUA98_17775</name>
</gene>
<keyword evidence="2" id="KW-0472">Membrane</keyword>
<dbReference type="Proteomes" id="UP000293764">
    <property type="component" value="Unassembled WGS sequence"/>
</dbReference>
<accession>A0A4Q5MVJ1</accession>
<name>A0A4Q5MVJ1_9MICO</name>
<feature type="transmembrane region" description="Helical" evidence="2">
    <location>
        <begin position="57"/>
        <end position="80"/>
    </location>
</feature>
<dbReference type="Pfam" id="PF14329">
    <property type="entry name" value="DUF4386"/>
    <property type="match status" value="1"/>
</dbReference>